<comment type="caution">
    <text evidence="15">The sequence shown here is derived from an EMBL/GenBank/DDBJ whole genome shotgun (WGS) entry which is preliminary data.</text>
</comment>
<keyword evidence="7 14" id="KW-1133">Transmembrane helix</keyword>
<comment type="similarity">
    <text evidence="14">Belongs to the UbiA prenyltransferase family. Protoheme IX farnesyltransferase subfamily.</text>
</comment>
<feature type="transmembrane region" description="Helical" evidence="14">
    <location>
        <begin position="48"/>
        <end position="68"/>
    </location>
</feature>
<comment type="miscellaneous">
    <text evidence="14">Carbon 2 of the heme B porphyrin ring is defined according to the Fischer nomenclature.</text>
</comment>
<feature type="transmembrane region" description="Helical" evidence="14">
    <location>
        <begin position="215"/>
        <end position="235"/>
    </location>
</feature>
<feature type="transmembrane region" description="Helical" evidence="14">
    <location>
        <begin position="272"/>
        <end position="291"/>
    </location>
</feature>
<comment type="pathway">
    <text evidence="2 14">Porphyrin-containing compound metabolism; heme O biosynthesis; heme O from protoheme: step 1/1.</text>
</comment>
<keyword evidence="6 14" id="KW-0812">Transmembrane</keyword>
<feature type="transmembrane region" description="Helical" evidence="14">
    <location>
        <begin position="89"/>
        <end position="112"/>
    </location>
</feature>
<comment type="catalytic activity">
    <reaction evidence="13 14">
        <text>heme b + (2E,6E)-farnesyl diphosphate + H2O = Fe(II)-heme o + diphosphate</text>
        <dbReference type="Rhea" id="RHEA:28070"/>
        <dbReference type="ChEBI" id="CHEBI:15377"/>
        <dbReference type="ChEBI" id="CHEBI:33019"/>
        <dbReference type="ChEBI" id="CHEBI:60344"/>
        <dbReference type="ChEBI" id="CHEBI:60530"/>
        <dbReference type="ChEBI" id="CHEBI:175763"/>
        <dbReference type="EC" id="2.5.1.141"/>
    </reaction>
</comment>
<evidence type="ECO:0000256" key="13">
    <source>
        <dbReference type="ARBA" id="ARBA00047690"/>
    </source>
</evidence>
<dbReference type="GO" id="GO:0048034">
    <property type="term" value="P:heme O biosynthetic process"/>
    <property type="evidence" value="ECO:0007669"/>
    <property type="project" value="UniProtKB-UniRule"/>
</dbReference>
<evidence type="ECO:0000256" key="4">
    <source>
        <dbReference type="ARBA" id="ARBA00022475"/>
    </source>
</evidence>
<feature type="transmembrane region" description="Helical" evidence="14">
    <location>
        <begin position="21"/>
        <end position="42"/>
    </location>
</feature>
<feature type="transmembrane region" description="Helical" evidence="14">
    <location>
        <begin position="144"/>
        <end position="167"/>
    </location>
</feature>
<evidence type="ECO:0000256" key="14">
    <source>
        <dbReference type="HAMAP-Rule" id="MF_00154"/>
    </source>
</evidence>
<sequence>MGHRMNRKKSNCHLSLAEWRLLLRPRLLLMVCASTLTGTVLAPGSVSSWTVLQVVLAVGLLTAAGTLLNQVQERGLDARMERTRDRPLATGRLAVPVALWLCAGLLLPGLLLLAGNPVALGLGLLAVAWYNVVYTPLKRLTSLAVLPGALCGALPPLIGWVAAGGGLLDRRVLLLSGLLVLWQVPHFMLLALRYRDDYARAGLPVFAAGLSEGGVLRVISAWTLAAAFAALAMAACGGTSGLSGRLLLPALGSWLIYGFWRQARRGSLAPFFMRLNLFMLLVLAALLADYLV</sequence>
<evidence type="ECO:0000256" key="8">
    <source>
        <dbReference type="ARBA" id="ARBA00023133"/>
    </source>
</evidence>
<feature type="transmembrane region" description="Helical" evidence="14">
    <location>
        <begin position="173"/>
        <end position="194"/>
    </location>
</feature>
<keyword evidence="9 14" id="KW-0472">Membrane</keyword>
<dbReference type="PANTHER" id="PTHR43448">
    <property type="entry name" value="PROTOHEME IX FARNESYLTRANSFERASE, MITOCHONDRIAL"/>
    <property type="match status" value="1"/>
</dbReference>
<dbReference type="PANTHER" id="PTHR43448:SF7">
    <property type="entry name" value="4-HYDROXYBENZOATE SOLANESYLTRANSFERASE"/>
    <property type="match status" value="1"/>
</dbReference>
<feature type="transmembrane region" description="Helical" evidence="14">
    <location>
        <begin position="118"/>
        <end position="137"/>
    </location>
</feature>
<dbReference type="InterPro" id="IPR000537">
    <property type="entry name" value="UbiA_prenyltransferase"/>
</dbReference>
<evidence type="ECO:0000256" key="7">
    <source>
        <dbReference type="ARBA" id="ARBA00022989"/>
    </source>
</evidence>
<keyword evidence="8 14" id="KW-0350">Heme biosynthesis</keyword>
<name>A0A2K2HDN2_9BACT</name>
<organism evidence="15 16">
    <name type="scientific">Geothermobacter hydrogeniphilus</name>
    <dbReference type="NCBI Taxonomy" id="1969733"/>
    <lineage>
        <taxon>Bacteria</taxon>
        <taxon>Pseudomonadati</taxon>
        <taxon>Thermodesulfobacteriota</taxon>
        <taxon>Desulfuromonadia</taxon>
        <taxon>Desulfuromonadales</taxon>
        <taxon>Geothermobacteraceae</taxon>
        <taxon>Geothermobacter</taxon>
    </lineage>
</organism>
<comment type="function">
    <text evidence="14">Converts heme B (protoheme IX) to heme O by substitution of the vinyl group on carbon 2 of heme B porphyrin ring with a hydroxyethyl farnesyl side group.</text>
</comment>
<evidence type="ECO:0000256" key="12">
    <source>
        <dbReference type="ARBA" id="ARBA00042475"/>
    </source>
</evidence>
<dbReference type="GO" id="GO:0008495">
    <property type="term" value="F:protoheme IX farnesyltransferase activity"/>
    <property type="evidence" value="ECO:0007669"/>
    <property type="project" value="UniProtKB-UniRule"/>
</dbReference>
<dbReference type="UniPathway" id="UPA00834">
    <property type="reaction ID" value="UER00712"/>
</dbReference>
<dbReference type="EC" id="2.5.1.141" evidence="3 14"/>
<keyword evidence="5 14" id="KW-0808">Transferase</keyword>
<dbReference type="PROSITE" id="PS00943">
    <property type="entry name" value="UBIA"/>
    <property type="match status" value="1"/>
</dbReference>
<evidence type="ECO:0000256" key="2">
    <source>
        <dbReference type="ARBA" id="ARBA00004919"/>
    </source>
</evidence>
<evidence type="ECO:0000256" key="10">
    <source>
        <dbReference type="ARBA" id="ARBA00030253"/>
    </source>
</evidence>
<dbReference type="AlphaFoldDB" id="A0A2K2HDN2"/>
<dbReference type="EMBL" id="PPFX01000003">
    <property type="protein sequence ID" value="PNU21396.1"/>
    <property type="molecule type" value="Genomic_DNA"/>
</dbReference>
<evidence type="ECO:0000256" key="5">
    <source>
        <dbReference type="ARBA" id="ARBA00022679"/>
    </source>
</evidence>
<evidence type="ECO:0000313" key="16">
    <source>
        <dbReference type="Proteomes" id="UP000236340"/>
    </source>
</evidence>
<protein>
    <recommendedName>
        <fullName evidence="11 14">Protoheme IX farnesyltransferase</fullName>
        <ecNumber evidence="3 14">2.5.1.141</ecNumber>
    </recommendedName>
    <alternativeName>
        <fullName evidence="12 14">Heme B farnesyltransferase</fullName>
    </alternativeName>
    <alternativeName>
        <fullName evidence="10 14">Heme O synthase</fullName>
    </alternativeName>
</protein>
<evidence type="ECO:0000256" key="11">
    <source>
        <dbReference type="ARBA" id="ARBA00040810"/>
    </source>
</evidence>
<keyword evidence="4 14" id="KW-1003">Cell membrane</keyword>
<evidence type="ECO:0000256" key="1">
    <source>
        <dbReference type="ARBA" id="ARBA00004651"/>
    </source>
</evidence>
<reference evidence="15 16" key="1">
    <citation type="journal article" date="2018" name="Genome Announc.">
        <title>Genome Sequence of Geothermobacter sp. HR-1 Iron Reducer from the Loihi Seamount.</title>
        <authorList>
            <person name="Smith H."/>
            <person name="Abuyen K."/>
            <person name="Tremblay J."/>
            <person name="Savalia P."/>
            <person name="Perez-Rodriguez I."/>
            <person name="Emerson D."/>
            <person name="Tully B."/>
            <person name="Amend J."/>
        </authorList>
    </citation>
    <scope>NUCLEOTIDE SEQUENCE [LARGE SCALE GENOMIC DNA]</scope>
    <source>
        <strain evidence="15 16">HR-1</strain>
    </source>
</reference>
<dbReference type="GO" id="GO:0005886">
    <property type="term" value="C:plasma membrane"/>
    <property type="evidence" value="ECO:0007669"/>
    <property type="project" value="UniProtKB-SubCell"/>
</dbReference>
<dbReference type="InterPro" id="IPR030470">
    <property type="entry name" value="UbiA_prenylTrfase_CS"/>
</dbReference>
<proteinExistence type="inferred from homology"/>
<dbReference type="Pfam" id="PF01040">
    <property type="entry name" value="UbiA"/>
    <property type="match status" value="1"/>
</dbReference>
<evidence type="ECO:0000256" key="3">
    <source>
        <dbReference type="ARBA" id="ARBA00012292"/>
    </source>
</evidence>
<comment type="subcellular location">
    <subcellularLocation>
        <location evidence="1 14">Cell membrane</location>
        <topology evidence="1 14">Multi-pass membrane protein</topology>
    </subcellularLocation>
</comment>
<evidence type="ECO:0000313" key="15">
    <source>
        <dbReference type="EMBL" id="PNU21396.1"/>
    </source>
</evidence>
<dbReference type="Gene3D" id="1.10.357.140">
    <property type="entry name" value="UbiA prenyltransferase"/>
    <property type="match status" value="1"/>
</dbReference>
<feature type="transmembrane region" description="Helical" evidence="14">
    <location>
        <begin position="241"/>
        <end position="260"/>
    </location>
</feature>
<gene>
    <name evidence="14" type="primary">ctaB</name>
    <name evidence="15" type="ORF">C2E25_02235</name>
</gene>
<evidence type="ECO:0000256" key="6">
    <source>
        <dbReference type="ARBA" id="ARBA00022692"/>
    </source>
</evidence>
<dbReference type="InterPro" id="IPR006369">
    <property type="entry name" value="Protohaem_IX_farnesylTrfase"/>
</dbReference>
<dbReference type="Proteomes" id="UP000236340">
    <property type="component" value="Unassembled WGS sequence"/>
</dbReference>
<accession>A0A2K2HDN2</accession>
<dbReference type="InterPro" id="IPR044878">
    <property type="entry name" value="UbiA_sf"/>
</dbReference>
<evidence type="ECO:0000256" key="9">
    <source>
        <dbReference type="ARBA" id="ARBA00023136"/>
    </source>
</evidence>
<dbReference type="HAMAP" id="MF_00154">
    <property type="entry name" value="CyoE_CtaB"/>
    <property type="match status" value="1"/>
</dbReference>